<dbReference type="GO" id="GO:0005737">
    <property type="term" value="C:cytoplasm"/>
    <property type="evidence" value="ECO:0007669"/>
    <property type="project" value="TreeGrafter"/>
</dbReference>
<dbReference type="InterPro" id="IPR036398">
    <property type="entry name" value="CA_dom_sf"/>
</dbReference>
<name>A0A310SV20_9HYME</name>
<keyword evidence="8" id="KW-0732">Signal</keyword>
<comment type="function">
    <text evidence="8">Reversible hydration of carbon dioxide.</text>
</comment>
<evidence type="ECO:0000256" key="7">
    <source>
        <dbReference type="ARBA" id="ARBA00048348"/>
    </source>
</evidence>
<dbReference type="OrthoDB" id="429145at2759"/>
<protein>
    <recommendedName>
        <fullName evidence="3 8">Carbonic anhydrase</fullName>
        <ecNumber evidence="3 8">4.2.1.1</ecNumber>
    </recommendedName>
</protein>
<proteinExistence type="inferred from homology"/>
<dbReference type="Pfam" id="PF00194">
    <property type="entry name" value="Carb_anhydrase"/>
    <property type="match status" value="1"/>
</dbReference>
<dbReference type="EMBL" id="KQ759828">
    <property type="protein sequence ID" value="OAD62669.1"/>
    <property type="molecule type" value="Genomic_DNA"/>
</dbReference>
<dbReference type="PANTHER" id="PTHR18952">
    <property type="entry name" value="CARBONIC ANHYDRASE"/>
    <property type="match status" value="1"/>
</dbReference>
<keyword evidence="6 8" id="KW-0456">Lyase</keyword>
<dbReference type="InterPro" id="IPR023561">
    <property type="entry name" value="Carbonic_anhydrase_a-class"/>
</dbReference>
<sequence>MKITWTIAWLLGTVNGMFILQRRQQVNGVIKPEFVTGYVTFHPRPSTWVSKFPMAAGSRQSPVNIETDRVESDHEALSSKPLRWKYPATASRKLVNPGYCWRMDTDGEGTFLSGGPLMDDVYKLEQYHCHWGCSDSRGSEHTVNGQAFAGELHLVHWNTSKYNTFAEAAKASDGLAVLGVFLKVGKTHVEMEKIARLLPYVSHKGEVVEIVEQIDPSMLLPDDNGYWTYLGSLTTPPCNESVTWILFKKCIEVSHHQLNIFRNLRKFSRGEECPCHENHGAPVSGIPVIVVAIDRITDERTTGKGRDAFRLGPASEPIRQTVATSCSEIREILMDSTEMRIEDGMKFGKHFEGAMAQNVR</sequence>
<dbReference type="PROSITE" id="PS00162">
    <property type="entry name" value="ALPHA_CA_1"/>
    <property type="match status" value="1"/>
</dbReference>
<evidence type="ECO:0000256" key="3">
    <source>
        <dbReference type="ARBA" id="ARBA00012925"/>
    </source>
</evidence>
<dbReference type="EC" id="4.2.1.1" evidence="3 8"/>
<accession>A0A310SV20</accession>
<dbReference type="GO" id="GO:0004089">
    <property type="term" value="F:carbonate dehydratase activity"/>
    <property type="evidence" value="ECO:0007669"/>
    <property type="project" value="UniProtKB-UniRule"/>
</dbReference>
<dbReference type="InterPro" id="IPR018338">
    <property type="entry name" value="Carbonic_anhydrase_a-class_CS"/>
</dbReference>
<evidence type="ECO:0000259" key="9">
    <source>
        <dbReference type="PROSITE" id="PS51144"/>
    </source>
</evidence>
<dbReference type="PROSITE" id="PS51144">
    <property type="entry name" value="ALPHA_CA_2"/>
    <property type="match status" value="1"/>
</dbReference>
<dbReference type="GO" id="GO:0008270">
    <property type="term" value="F:zinc ion binding"/>
    <property type="evidence" value="ECO:0007669"/>
    <property type="project" value="UniProtKB-UniRule"/>
</dbReference>
<dbReference type="CDD" id="cd00326">
    <property type="entry name" value="alpha_CA"/>
    <property type="match status" value="1"/>
</dbReference>
<evidence type="ECO:0000256" key="8">
    <source>
        <dbReference type="RuleBase" id="RU367011"/>
    </source>
</evidence>
<comment type="similarity">
    <text evidence="2 8">Belongs to the alpha-carbonic anhydrase family.</text>
</comment>
<gene>
    <name evidence="10" type="ORF">WN48_07021</name>
</gene>
<organism evidence="10 11">
    <name type="scientific">Eufriesea mexicana</name>
    <dbReference type="NCBI Taxonomy" id="516756"/>
    <lineage>
        <taxon>Eukaryota</taxon>
        <taxon>Metazoa</taxon>
        <taxon>Ecdysozoa</taxon>
        <taxon>Arthropoda</taxon>
        <taxon>Hexapoda</taxon>
        <taxon>Insecta</taxon>
        <taxon>Pterygota</taxon>
        <taxon>Neoptera</taxon>
        <taxon>Endopterygota</taxon>
        <taxon>Hymenoptera</taxon>
        <taxon>Apocrita</taxon>
        <taxon>Aculeata</taxon>
        <taxon>Apoidea</taxon>
        <taxon>Anthophila</taxon>
        <taxon>Apidae</taxon>
        <taxon>Eufriesea</taxon>
    </lineage>
</organism>
<keyword evidence="4 8" id="KW-0479">Metal-binding</keyword>
<keyword evidence="11" id="KW-1185">Reference proteome</keyword>
<evidence type="ECO:0000256" key="4">
    <source>
        <dbReference type="ARBA" id="ARBA00022723"/>
    </source>
</evidence>
<comment type="cofactor">
    <cofactor evidence="1 8">
        <name>Zn(2+)</name>
        <dbReference type="ChEBI" id="CHEBI:29105"/>
    </cofactor>
</comment>
<feature type="chain" id="PRO_5025093397" description="Carbonic anhydrase" evidence="8">
    <location>
        <begin position="17"/>
        <end position="360"/>
    </location>
</feature>
<dbReference type="Proteomes" id="UP000250275">
    <property type="component" value="Unassembled WGS sequence"/>
</dbReference>
<dbReference type="PANTHER" id="PTHR18952:SF141">
    <property type="entry name" value="CARBONIC ANHYDRASE"/>
    <property type="match status" value="1"/>
</dbReference>
<dbReference type="SMART" id="SM01057">
    <property type="entry name" value="Carb_anhydrase"/>
    <property type="match status" value="1"/>
</dbReference>
<dbReference type="InterPro" id="IPR001148">
    <property type="entry name" value="CA_dom"/>
</dbReference>
<dbReference type="AlphaFoldDB" id="A0A310SV20"/>
<evidence type="ECO:0000256" key="5">
    <source>
        <dbReference type="ARBA" id="ARBA00022833"/>
    </source>
</evidence>
<dbReference type="SUPFAM" id="SSF51069">
    <property type="entry name" value="Carbonic anhydrase"/>
    <property type="match status" value="1"/>
</dbReference>
<keyword evidence="5 8" id="KW-0862">Zinc</keyword>
<evidence type="ECO:0000256" key="6">
    <source>
        <dbReference type="ARBA" id="ARBA00023239"/>
    </source>
</evidence>
<comment type="catalytic activity">
    <reaction evidence="7 8">
        <text>hydrogencarbonate + H(+) = CO2 + H2O</text>
        <dbReference type="Rhea" id="RHEA:10748"/>
        <dbReference type="ChEBI" id="CHEBI:15377"/>
        <dbReference type="ChEBI" id="CHEBI:15378"/>
        <dbReference type="ChEBI" id="CHEBI:16526"/>
        <dbReference type="ChEBI" id="CHEBI:17544"/>
        <dbReference type="EC" id="4.2.1.1"/>
    </reaction>
</comment>
<evidence type="ECO:0000256" key="1">
    <source>
        <dbReference type="ARBA" id="ARBA00001947"/>
    </source>
</evidence>
<evidence type="ECO:0000256" key="2">
    <source>
        <dbReference type="ARBA" id="ARBA00010718"/>
    </source>
</evidence>
<feature type="domain" description="Alpha-carbonic anhydrase" evidence="9">
    <location>
        <begin position="34"/>
        <end position="292"/>
    </location>
</feature>
<feature type="signal peptide" evidence="8">
    <location>
        <begin position="1"/>
        <end position="16"/>
    </location>
</feature>
<evidence type="ECO:0000313" key="10">
    <source>
        <dbReference type="EMBL" id="OAD62669.1"/>
    </source>
</evidence>
<reference evidence="10 11" key="1">
    <citation type="submission" date="2015-07" db="EMBL/GenBank/DDBJ databases">
        <title>The genome of Eufriesea mexicana.</title>
        <authorList>
            <person name="Pan H."/>
            <person name="Kapheim K."/>
        </authorList>
    </citation>
    <scope>NUCLEOTIDE SEQUENCE [LARGE SCALE GENOMIC DNA]</scope>
    <source>
        <strain evidence="10">0111107269</strain>
        <tissue evidence="10">Whole body</tissue>
    </source>
</reference>
<dbReference type="Gene3D" id="3.10.200.10">
    <property type="entry name" value="Alpha carbonic anhydrase"/>
    <property type="match status" value="1"/>
</dbReference>
<evidence type="ECO:0000313" key="11">
    <source>
        <dbReference type="Proteomes" id="UP000250275"/>
    </source>
</evidence>